<proteinExistence type="predicted"/>
<organism evidence="1">
    <name type="scientific">marine sediment metagenome</name>
    <dbReference type="NCBI Taxonomy" id="412755"/>
    <lineage>
        <taxon>unclassified sequences</taxon>
        <taxon>metagenomes</taxon>
        <taxon>ecological metagenomes</taxon>
    </lineage>
</organism>
<name>X0TUD5_9ZZZZ</name>
<reference evidence="1" key="1">
    <citation type="journal article" date="2014" name="Front. Microbiol.">
        <title>High frequency of phylogenetically diverse reductive dehalogenase-homologous genes in deep subseafloor sedimentary metagenomes.</title>
        <authorList>
            <person name="Kawai M."/>
            <person name="Futagami T."/>
            <person name="Toyoda A."/>
            <person name="Takaki Y."/>
            <person name="Nishi S."/>
            <person name="Hori S."/>
            <person name="Arai W."/>
            <person name="Tsubouchi T."/>
            <person name="Morono Y."/>
            <person name="Uchiyama I."/>
            <person name="Ito T."/>
            <person name="Fujiyama A."/>
            <person name="Inagaki F."/>
            <person name="Takami H."/>
        </authorList>
    </citation>
    <scope>NUCLEOTIDE SEQUENCE</scope>
    <source>
        <strain evidence="1">Expedition CK06-06</strain>
    </source>
</reference>
<sequence length="56" mass="6619">MESQEYKINESITLKLEEGRTQIYVSGKIFRQCKFLMLNIPIEEIDQYDETSSIES</sequence>
<dbReference type="AlphaFoldDB" id="X0TUD5"/>
<evidence type="ECO:0000313" key="1">
    <source>
        <dbReference type="EMBL" id="GAF79730.1"/>
    </source>
</evidence>
<gene>
    <name evidence="1" type="ORF">S01H1_03734</name>
</gene>
<dbReference type="EMBL" id="BARS01002010">
    <property type="protein sequence ID" value="GAF79730.1"/>
    <property type="molecule type" value="Genomic_DNA"/>
</dbReference>
<protein>
    <submittedName>
        <fullName evidence="1">Uncharacterized protein</fullName>
    </submittedName>
</protein>
<accession>X0TUD5</accession>
<feature type="non-terminal residue" evidence="1">
    <location>
        <position position="56"/>
    </location>
</feature>
<comment type="caution">
    <text evidence="1">The sequence shown here is derived from an EMBL/GenBank/DDBJ whole genome shotgun (WGS) entry which is preliminary data.</text>
</comment>